<protein>
    <submittedName>
        <fullName evidence="2">Uncharacterized protein</fullName>
    </submittedName>
</protein>
<name>A0A319EVB3_9EURO</name>
<dbReference type="EMBL" id="KZ825855">
    <property type="protein sequence ID" value="PYH95312.1"/>
    <property type="molecule type" value="Genomic_DNA"/>
</dbReference>
<evidence type="ECO:0000313" key="2">
    <source>
        <dbReference type="EMBL" id="PYH95312.1"/>
    </source>
</evidence>
<accession>A0A319EVB3</accession>
<evidence type="ECO:0000313" key="3">
    <source>
        <dbReference type="Proteomes" id="UP000247810"/>
    </source>
</evidence>
<feature type="region of interest" description="Disordered" evidence="1">
    <location>
        <begin position="1"/>
        <end position="20"/>
    </location>
</feature>
<reference evidence="2 3" key="1">
    <citation type="submission" date="2018-02" db="EMBL/GenBank/DDBJ databases">
        <title>The genomes of Aspergillus section Nigri reveals drivers in fungal speciation.</title>
        <authorList>
            <consortium name="DOE Joint Genome Institute"/>
            <person name="Vesth T.C."/>
            <person name="Nybo J."/>
            <person name="Theobald S."/>
            <person name="Brandl J."/>
            <person name="Frisvad J.C."/>
            <person name="Nielsen K.F."/>
            <person name="Lyhne E.K."/>
            <person name="Kogle M.E."/>
            <person name="Kuo A."/>
            <person name="Riley R."/>
            <person name="Clum A."/>
            <person name="Nolan M."/>
            <person name="Lipzen A."/>
            <person name="Salamov A."/>
            <person name="Henrissat B."/>
            <person name="Wiebenga A."/>
            <person name="De vries R.P."/>
            <person name="Grigoriev I.V."/>
            <person name="Mortensen U.H."/>
            <person name="Andersen M.R."/>
            <person name="Baker S.E."/>
        </authorList>
    </citation>
    <scope>NUCLEOTIDE SEQUENCE [LARGE SCALE GENOMIC DNA]</scope>
    <source>
        <strain evidence="2 3">CBS 707.79</strain>
    </source>
</reference>
<feature type="region of interest" description="Disordered" evidence="1">
    <location>
        <begin position="44"/>
        <end position="98"/>
    </location>
</feature>
<dbReference type="AlphaFoldDB" id="A0A319EVB3"/>
<dbReference type="Proteomes" id="UP000247810">
    <property type="component" value="Unassembled WGS sequence"/>
</dbReference>
<proteinExistence type="predicted"/>
<gene>
    <name evidence="2" type="ORF">BO71DRAFT_205296</name>
</gene>
<evidence type="ECO:0000256" key="1">
    <source>
        <dbReference type="SAM" id="MobiDB-lite"/>
    </source>
</evidence>
<organism evidence="2 3">
    <name type="scientific">Aspergillus ellipticus CBS 707.79</name>
    <dbReference type="NCBI Taxonomy" id="1448320"/>
    <lineage>
        <taxon>Eukaryota</taxon>
        <taxon>Fungi</taxon>
        <taxon>Dikarya</taxon>
        <taxon>Ascomycota</taxon>
        <taxon>Pezizomycotina</taxon>
        <taxon>Eurotiomycetes</taxon>
        <taxon>Eurotiomycetidae</taxon>
        <taxon>Eurotiales</taxon>
        <taxon>Aspergillaceae</taxon>
        <taxon>Aspergillus</taxon>
        <taxon>Aspergillus subgen. Circumdati</taxon>
    </lineage>
</organism>
<keyword evidence="3" id="KW-1185">Reference proteome</keyword>
<dbReference type="VEuPathDB" id="FungiDB:BO71DRAFT_205296"/>
<sequence length="98" mass="10511">MECCSRLGGTGKSKDGCPAGRGALDDLRDQLTWPPAYGSPRCLLTSQCGDKRQRPASSAVQASKRAKQPNAKANPTRCPCPRRPMGAQSPRRRPSSSK</sequence>